<name>A0A8J5SFK3_ZIZPA</name>
<proteinExistence type="predicted"/>
<organism evidence="1 2">
    <name type="scientific">Zizania palustris</name>
    <name type="common">Northern wild rice</name>
    <dbReference type="NCBI Taxonomy" id="103762"/>
    <lineage>
        <taxon>Eukaryota</taxon>
        <taxon>Viridiplantae</taxon>
        <taxon>Streptophyta</taxon>
        <taxon>Embryophyta</taxon>
        <taxon>Tracheophyta</taxon>
        <taxon>Spermatophyta</taxon>
        <taxon>Magnoliopsida</taxon>
        <taxon>Liliopsida</taxon>
        <taxon>Poales</taxon>
        <taxon>Poaceae</taxon>
        <taxon>BOP clade</taxon>
        <taxon>Oryzoideae</taxon>
        <taxon>Oryzeae</taxon>
        <taxon>Zizaniinae</taxon>
        <taxon>Zizania</taxon>
    </lineage>
</organism>
<dbReference type="Proteomes" id="UP000729402">
    <property type="component" value="Unassembled WGS sequence"/>
</dbReference>
<evidence type="ECO:0000313" key="2">
    <source>
        <dbReference type="Proteomes" id="UP000729402"/>
    </source>
</evidence>
<keyword evidence="2" id="KW-1185">Reference proteome</keyword>
<evidence type="ECO:0000313" key="1">
    <source>
        <dbReference type="EMBL" id="KAG8056886.1"/>
    </source>
</evidence>
<sequence length="119" mass="13140">MMFRVSGLGRAGAGRGRMRRRKMAVARLGDGADAPRRRRRSVLCWLMIPRLLLLRSRRALARLTACYAEMVRRLVAEAAALEPPKARGAPVAPAPARAAVVPAAVARTVLRCDSHRYIR</sequence>
<protein>
    <submittedName>
        <fullName evidence="1">Uncharacterized protein</fullName>
    </submittedName>
</protein>
<gene>
    <name evidence="1" type="ORF">GUJ93_ZPchr0002g25991</name>
</gene>
<comment type="caution">
    <text evidence="1">The sequence shown here is derived from an EMBL/GenBank/DDBJ whole genome shotgun (WGS) entry which is preliminary data.</text>
</comment>
<dbReference type="EMBL" id="JAAALK010000287">
    <property type="protein sequence ID" value="KAG8056886.1"/>
    <property type="molecule type" value="Genomic_DNA"/>
</dbReference>
<dbReference type="AlphaFoldDB" id="A0A8J5SFK3"/>
<reference evidence="1" key="1">
    <citation type="journal article" date="2021" name="bioRxiv">
        <title>Whole Genome Assembly and Annotation of Northern Wild Rice, Zizania palustris L., Supports a Whole Genome Duplication in the Zizania Genus.</title>
        <authorList>
            <person name="Haas M."/>
            <person name="Kono T."/>
            <person name="Macchietto M."/>
            <person name="Millas R."/>
            <person name="McGilp L."/>
            <person name="Shao M."/>
            <person name="Duquette J."/>
            <person name="Hirsch C.N."/>
            <person name="Kimball J."/>
        </authorList>
    </citation>
    <scope>NUCLEOTIDE SEQUENCE</scope>
    <source>
        <tissue evidence="1">Fresh leaf tissue</tissue>
    </source>
</reference>
<reference evidence="1" key="2">
    <citation type="submission" date="2021-02" db="EMBL/GenBank/DDBJ databases">
        <authorList>
            <person name="Kimball J.A."/>
            <person name="Haas M.W."/>
            <person name="Macchietto M."/>
            <person name="Kono T."/>
            <person name="Duquette J."/>
            <person name="Shao M."/>
        </authorList>
    </citation>
    <scope>NUCLEOTIDE SEQUENCE</scope>
    <source>
        <tissue evidence="1">Fresh leaf tissue</tissue>
    </source>
</reference>
<accession>A0A8J5SFK3</accession>